<dbReference type="EMBL" id="MU266332">
    <property type="protein sequence ID" value="KAH7930388.1"/>
    <property type="molecule type" value="Genomic_DNA"/>
</dbReference>
<evidence type="ECO:0000313" key="1">
    <source>
        <dbReference type="EMBL" id="KAH7930388.1"/>
    </source>
</evidence>
<organism evidence="1 2">
    <name type="scientific">Leucogyrophana mollusca</name>
    <dbReference type="NCBI Taxonomy" id="85980"/>
    <lineage>
        <taxon>Eukaryota</taxon>
        <taxon>Fungi</taxon>
        <taxon>Dikarya</taxon>
        <taxon>Basidiomycota</taxon>
        <taxon>Agaricomycotina</taxon>
        <taxon>Agaricomycetes</taxon>
        <taxon>Agaricomycetidae</taxon>
        <taxon>Boletales</taxon>
        <taxon>Boletales incertae sedis</taxon>
        <taxon>Leucogyrophana</taxon>
    </lineage>
</organism>
<comment type="caution">
    <text evidence="1">The sequence shown here is derived from an EMBL/GenBank/DDBJ whole genome shotgun (WGS) entry which is preliminary data.</text>
</comment>
<sequence>MTKAPPRKQQRKKKSLSHRDHFARLVKNAASADPDFLVPSSSSASSSTSETNAPATAPALNYSNILLIENFQNAVDNRTAVCRRLELLVRSSPVYTPAAQSRLIKCLRNDYVRGEKTRRVIDNLRQSVFISASGPKEDNEIVRREILESTRLFFEGSKELRDIGDQIAVHNL</sequence>
<proteinExistence type="predicted"/>
<keyword evidence="2" id="KW-1185">Reference proteome</keyword>
<name>A0ACB8C0A2_9AGAM</name>
<protein>
    <submittedName>
        <fullName evidence="1">Uncharacterized protein</fullName>
    </submittedName>
</protein>
<evidence type="ECO:0000313" key="2">
    <source>
        <dbReference type="Proteomes" id="UP000790709"/>
    </source>
</evidence>
<reference evidence="1" key="1">
    <citation type="journal article" date="2021" name="New Phytol.">
        <title>Evolutionary innovations through gain and loss of genes in the ectomycorrhizal Boletales.</title>
        <authorList>
            <person name="Wu G."/>
            <person name="Miyauchi S."/>
            <person name="Morin E."/>
            <person name="Kuo A."/>
            <person name="Drula E."/>
            <person name="Varga T."/>
            <person name="Kohler A."/>
            <person name="Feng B."/>
            <person name="Cao Y."/>
            <person name="Lipzen A."/>
            <person name="Daum C."/>
            <person name="Hundley H."/>
            <person name="Pangilinan J."/>
            <person name="Johnson J."/>
            <person name="Barry K."/>
            <person name="LaButti K."/>
            <person name="Ng V."/>
            <person name="Ahrendt S."/>
            <person name="Min B."/>
            <person name="Choi I.G."/>
            <person name="Park H."/>
            <person name="Plett J.M."/>
            <person name="Magnuson J."/>
            <person name="Spatafora J.W."/>
            <person name="Nagy L.G."/>
            <person name="Henrissat B."/>
            <person name="Grigoriev I.V."/>
            <person name="Yang Z.L."/>
            <person name="Xu J."/>
            <person name="Martin F.M."/>
        </authorList>
    </citation>
    <scope>NUCLEOTIDE SEQUENCE</scope>
    <source>
        <strain evidence="1">KUC20120723A-06</strain>
    </source>
</reference>
<gene>
    <name evidence="1" type="ORF">BV22DRAFT_1028355</name>
</gene>
<dbReference type="Proteomes" id="UP000790709">
    <property type="component" value="Unassembled WGS sequence"/>
</dbReference>
<accession>A0ACB8C0A2</accession>